<dbReference type="AlphaFoldDB" id="A0AA38J2J6"/>
<accession>A0AA38J2J6</accession>
<organism evidence="1 2">
    <name type="scientific">Zophobas morio</name>
    <dbReference type="NCBI Taxonomy" id="2755281"/>
    <lineage>
        <taxon>Eukaryota</taxon>
        <taxon>Metazoa</taxon>
        <taxon>Ecdysozoa</taxon>
        <taxon>Arthropoda</taxon>
        <taxon>Hexapoda</taxon>
        <taxon>Insecta</taxon>
        <taxon>Pterygota</taxon>
        <taxon>Neoptera</taxon>
        <taxon>Endopterygota</taxon>
        <taxon>Coleoptera</taxon>
        <taxon>Polyphaga</taxon>
        <taxon>Cucujiformia</taxon>
        <taxon>Tenebrionidae</taxon>
        <taxon>Zophobas</taxon>
    </lineage>
</organism>
<reference evidence="1" key="1">
    <citation type="journal article" date="2023" name="G3 (Bethesda)">
        <title>Whole genome assemblies of Zophobas morio and Tenebrio molitor.</title>
        <authorList>
            <person name="Kaur S."/>
            <person name="Stinson S.A."/>
            <person name="diCenzo G.C."/>
        </authorList>
    </citation>
    <scope>NUCLEOTIDE SEQUENCE</scope>
    <source>
        <strain evidence="1">QUZm001</strain>
    </source>
</reference>
<gene>
    <name evidence="1" type="ORF">Zmor_007723</name>
</gene>
<dbReference type="Proteomes" id="UP001168821">
    <property type="component" value="Unassembled WGS sequence"/>
</dbReference>
<name>A0AA38J2J6_9CUCU</name>
<sequence length="380" mass="42771">MWSFLDERLVITYNPKTKIQVAVNQKAKTAPVLDYTYNISAMYNGNTGAAIFFNYETGISVYIPPGTSDLTWYSSKKSFDDYFGNLRTLKDLYHYGETHGISFDSVTITDAISEELVQIFEPLSSEYSSRCQSLATMLHISKITSDHFKTSMVGWPEVMGDVNSPFRGDFKWLVGMYQGIGDFFAEIAGGMGLLAQKRVKLDLGKILTQDGGIDVMIYLLEQLHPHFDIGKILGKALNSPERFFTLNDKFSGEMGYGFDGYIHVLAEIIRLYEDKSSIQNVEIALTDYCKNPKTSSKGIQEKWNGSVKKFLATIKKLKLDEALKDLTGLLGNITDNKWVYKGVNMSKIVEIVMKMDPSNVDSVPEVLKLLQEGKKKDLHV</sequence>
<evidence type="ECO:0000313" key="1">
    <source>
        <dbReference type="EMBL" id="KAJ3663464.1"/>
    </source>
</evidence>
<comment type="caution">
    <text evidence="1">The sequence shown here is derived from an EMBL/GenBank/DDBJ whole genome shotgun (WGS) entry which is preliminary data.</text>
</comment>
<evidence type="ECO:0000313" key="2">
    <source>
        <dbReference type="Proteomes" id="UP001168821"/>
    </source>
</evidence>
<keyword evidence="2" id="KW-1185">Reference proteome</keyword>
<proteinExistence type="predicted"/>
<dbReference type="EMBL" id="JALNTZ010000002">
    <property type="protein sequence ID" value="KAJ3663464.1"/>
    <property type="molecule type" value="Genomic_DNA"/>
</dbReference>
<protein>
    <submittedName>
        <fullName evidence="1">Uncharacterized protein</fullName>
    </submittedName>
</protein>